<reference evidence="2" key="1">
    <citation type="submission" date="2023-01" db="EMBL/GenBank/DDBJ databases">
        <title>Genome assembly of the deep-sea coral Lophelia pertusa.</title>
        <authorList>
            <person name="Herrera S."/>
            <person name="Cordes E."/>
        </authorList>
    </citation>
    <scope>NUCLEOTIDE SEQUENCE</scope>
    <source>
        <strain evidence="2">USNM1676648</strain>
        <tissue evidence="2">Polyp</tissue>
    </source>
</reference>
<dbReference type="PANTHER" id="PTHR21634">
    <property type="entry name" value="RE13835P"/>
    <property type="match status" value="1"/>
</dbReference>
<dbReference type="InterPro" id="IPR026156">
    <property type="entry name" value="FNIP_fam"/>
</dbReference>
<dbReference type="PROSITE" id="PS51836">
    <property type="entry name" value="DENN_FNIP12"/>
    <property type="match status" value="1"/>
</dbReference>
<dbReference type="Pfam" id="PF14638">
    <property type="entry name" value="FNIP_C"/>
    <property type="match status" value="1"/>
</dbReference>
<dbReference type="PRINTS" id="PR02073">
    <property type="entry name" value="FOLLICULNIP1"/>
</dbReference>
<evidence type="ECO:0000313" key="3">
    <source>
        <dbReference type="Proteomes" id="UP001163046"/>
    </source>
</evidence>
<sequence>MMTHSSHRSHLCEKFMVQLVDCLRIGNSRETNFFMAAVLTAVLQYHLAWVSTVMPAGAAPSRAYLDKHSSKTLDLLAQSHPYNPLWAQLGDLYGAVGFPLRVARTVVVGKDSRLVEQVLNILSYFIRCTEVFEHVQKIDEGSKDGAQDKDSNFGESVCSQCGNKSLSEFENSSKSCSVSSESGICPKCKQNCDGKCSLQGDLRDCKEDKESLNEQILTQLQVTHGVTHCLKCNGRINSNSLEKLPGVEILQSNCTCNRISNGGGVTKELKHFIKDANLLAMTNHHGKAFQCYCCKEPTEIDSILSKGTNFKCYCESECDTDKNQGKQDSTREFSKAHVCVNCLENLLSLQKCKGDHQTETNARLARIAKMSQGVPSQDNLGGCNGHTNNRISETDSCVSDDTDIASIRSSALEKCADVEETIASYGRSGSADSGIHQSPLNSPCAQRPVDFPNVVSHQEEDELIPEELPLPRIENVNCCPNPDSKSDEWRSFNNFGRSMFAGIVDSYLPDLVLQGVQENDFRGRLSTDLKLSLQHSVVDDPVSEAVCIIANTDRWTCEVVSVKKNRKQPTSDPVHVQQVEVSNLVFSMLSSLSGLCDIKMSAEFCLMHLEDKLKEIYLKSKVITERLRDRRKVLTRDELTKMLGVDDNDVPLLLAVASAHSPQTVPLAS</sequence>
<dbReference type="Proteomes" id="UP001163046">
    <property type="component" value="Unassembled WGS sequence"/>
</dbReference>
<evidence type="ECO:0000259" key="1">
    <source>
        <dbReference type="PROSITE" id="PS51836"/>
    </source>
</evidence>
<dbReference type="PANTHER" id="PTHR21634:SF9">
    <property type="entry name" value="RE13835P"/>
    <property type="match status" value="1"/>
</dbReference>
<name>A0A9W9YQH1_9CNID</name>
<protein>
    <submittedName>
        <fullName evidence="2">Folliculin-interacting protein 1</fullName>
    </submittedName>
</protein>
<dbReference type="InterPro" id="IPR028085">
    <property type="entry name" value="FNIP_mid_dom"/>
</dbReference>
<dbReference type="OrthoDB" id="10051712at2759"/>
<dbReference type="EMBL" id="MU827307">
    <property type="protein sequence ID" value="KAJ7362202.1"/>
    <property type="molecule type" value="Genomic_DNA"/>
</dbReference>
<proteinExistence type="predicted"/>
<organism evidence="2 3">
    <name type="scientific">Desmophyllum pertusum</name>
    <dbReference type="NCBI Taxonomy" id="174260"/>
    <lineage>
        <taxon>Eukaryota</taxon>
        <taxon>Metazoa</taxon>
        <taxon>Cnidaria</taxon>
        <taxon>Anthozoa</taxon>
        <taxon>Hexacorallia</taxon>
        <taxon>Scleractinia</taxon>
        <taxon>Caryophylliina</taxon>
        <taxon>Caryophylliidae</taxon>
        <taxon>Desmophyllum</taxon>
    </lineage>
</organism>
<dbReference type="GO" id="GO:0042030">
    <property type="term" value="F:ATPase inhibitor activity"/>
    <property type="evidence" value="ECO:0007669"/>
    <property type="project" value="TreeGrafter"/>
</dbReference>
<gene>
    <name evidence="2" type="primary">FNIP1</name>
    <name evidence="2" type="ORF">OS493_013301</name>
</gene>
<dbReference type="InterPro" id="IPR037545">
    <property type="entry name" value="DENN_FNIP1/2"/>
</dbReference>
<accession>A0A9W9YQH1</accession>
<dbReference type="GO" id="GO:0005737">
    <property type="term" value="C:cytoplasm"/>
    <property type="evidence" value="ECO:0007669"/>
    <property type="project" value="UniProtKB-ARBA"/>
</dbReference>
<dbReference type="InterPro" id="IPR028086">
    <property type="entry name" value="FNIP_C_dom"/>
</dbReference>
<dbReference type="GO" id="GO:0051087">
    <property type="term" value="F:protein-folding chaperone binding"/>
    <property type="evidence" value="ECO:0007669"/>
    <property type="project" value="TreeGrafter"/>
</dbReference>
<feature type="domain" description="UDENN FNIP1/2-type" evidence="1">
    <location>
        <begin position="1"/>
        <end position="660"/>
    </location>
</feature>
<dbReference type="AlphaFoldDB" id="A0A9W9YQH1"/>
<dbReference type="Pfam" id="PF14637">
    <property type="entry name" value="FNIP_M"/>
    <property type="match status" value="1"/>
</dbReference>
<comment type="caution">
    <text evidence="2">The sequence shown here is derived from an EMBL/GenBank/DDBJ whole genome shotgun (WGS) entry which is preliminary data.</text>
</comment>
<evidence type="ECO:0000313" key="2">
    <source>
        <dbReference type="EMBL" id="KAJ7362202.1"/>
    </source>
</evidence>
<keyword evidence="3" id="KW-1185">Reference proteome</keyword>